<sequence length="573" mass="57219">MAPRPLLATAAALTALAAPLAPAHAQIAAGTGVQIGSAGGVHGEVQLAAASFDASNRAIGHRIGSGEPIYQGDLIATGPGGGLQVLLVDQTVFSIGENARMTIDALNFDPASSDGKIDFNVEQGSFRFVSGQIAAAHPENVTIRIPEGSIGIRGTIVGGVVGPGATLVALLGPGGDNNGGARNGAIVVTTPGGTAEISRAGFATLVSVGAPPTPPAPLTPGQIQQLNRAARPGGGAASGGSGGQGPSAASASGQATAAGHDTVNIITSSDPVRLDGDDIGHVISTGKQVLVVRDEQTPLKTLAAVGGGTITALEFSIASGSAQASDTYYECSCTASDVSTRNSYSFSYTSDGLILQDSSASDPYAPYWLLLDSETGGVRRYSTGGDAYWMTIYDYANASGLSYSTYGTWRKKDNAPEDYYFGTFWAGVVTPATQMPTSGTATYNGGAAGYLAANYTKVASITGTAVLTANFSSGTIAGTLNFNSASNPIISTITSGEISSVTVALDSASFKGGNSFTGTASLSSAGVTSTSGSYTGTFYGTSAAEVAGGAQVRGTTTTNSMPVTVTAAYGAKK</sequence>
<feature type="domain" description="Transferrin-binding protein B C-lobe/N-lobe beta-barrel" evidence="3">
    <location>
        <begin position="435"/>
        <end position="573"/>
    </location>
</feature>
<keyword evidence="6" id="KW-1185">Reference proteome</keyword>
<comment type="caution">
    <text evidence="5">The sequence shown here is derived from an EMBL/GenBank/DDBJ whole genome shotgun (WGS) entry which is preliminary data.</text>
</comment>
<gene>
    <name evidence="5" type="ORF">ACFSNB_14395</name>
</gene>
<evidence type="ECO:0000259" key="3">
    <source>
        <dbReference type="Pfam" id="PF01298"/>
    </source>
</evidence>
<accession>A0ABW5CFT9</accession>
<dbReference type="EMBL" id="JBHUIY010000033">
    <property type="protein sequence ID" value="MFD2235000.1"/>
    <property type="molecule type" value="Genomic_DNA"/>
</dbReference>
<evidence type="ECO:0000313" key="5">
    <source>
        <dbReference type="EMBL" id="MFD2235000.1"/>
    </source>
</evidence>
<organism evidence="5 6">
    <name type="scientific">Phaeospirillum tilakii</name>
    <dbReference type="NCBI Taxonomy" id="741673"/>
    <lineage>
        <taxon>Bacteria</taxon>
        <taxon>Pseudomonadati</taxon>
        <taxon>Pseudomonadota</taxon>
        <taxon>Alphaproteobacteria</taxon>
        <taxon>Rhodospirillales</taxon>
        <taxon>Rhodospirillaceae</taxon>
        <taxon>Phaeospirillum</taxon>
    </lineage>
</organism>
<feature type="domain" description="FecR protein" evidence="4">
    <location>
        <begin position="73"/>
        <end position="168"/>
    </location>
</feature>
<evidence type="ECO:0000256" key="1">
    <source>
        <dbReference type="SAM" id="MobiDB-lite"/>
    </source>
</evidence>
<feature type="compositionally biased region" description="Gly residues" evidence="1">
    <location>
        <begin position="232"/>
        <end position="245"/>
    </location>
</feature>
<dbReference type="InterPro" id="IPR006860">
    <property type="entry name" value="FecR"/>
</dbReference>
<dbReference type="SUPFAM" id="SSF56925">
    <property type="entry name" value="OMPA-like"/>
    <property type="match status" value="1"/>
</dbReference>
<reference evidence="6" key="1">
    <citation type="journal article" date="2019" name="Int. J. Syst. Evol. Microbiol.">
        <title>The Global Catalogue of Microorganisms (GCM) 10K type strain sequencing project: providing services to taxonomists for standard genome sequencing and annotation.</title>
        <authorList>
            <consortium name="The Broad Institute Genomics Platform"/>
            <consortium name="The Broad Institute Genome Sequencing Center for Infectious Disease"/>
            <person name="Wu L."/>
            <person name="Ma J."/>
        </authorList>
    </citation>
    <scope>NUCLEOTIDE SEQUENCE [LARGE SCALE GENOMIC DNA]</scope>
    <source>
        <strain evidence="6">KCTC 15012</strain>
    </source>
</reference>
<dbReference type="InterPro" id="IPR011250">
    <property type="entry name" value="OMP/PagP_B-barrel"/>
</dbReference>
<dbReference type="Proteomes" id="UP001597296">
    <property type="component" value="Unassembled WGS sequence"/>
</dbReference>
<evidence type="ECO:0000313" key="6">
    <source>
        <dbReference type="Proteomes" id="UP001597296"/>
    </source>
</evidence>
<dbReference type="Pfam" id="PF01298">
    <property type="entry name" value="TbpB_B_D"/>
    <property type="match status" value="1"/>
</dbReference>
<feature type="region of interest" description="Disordered" evidence="1">
    <location>
        <begin position="227"/>
        <end position="256"/>
    </location>
</feature>
<feature type="compositionally biased region" description="Low complexity" evidence="1">
    <location>
        <begin position="246"/>
        <end position="256"/>
    </location>
</feature>
<feature type="chain" id="PRO_5047069850" evidence="2">
    <location>
        <begin position="18"/>
        <end position="573"/>
    </location>
</feature>
<protein>
    <submittedName>
        <fullName evidence="5">Transferrin-binding protein-like solute binding protein</fullName>
    </submittedName>
</protein>
<dbReference type="Pfam" id="PF04773">
    <property type="entry name" value="FecR"/>
    <property type="match status" value="1"/>
</dbReference>
<name>A0ABW5CFT9_9PROT</name>
<dbReference type="InterPro" id="IPR001677">
    <property type="entry name" value="TbpB_B_D"/>
</dbReference>
<feature type="signal peptide" evidence="2">
    <location>
        <begin position="1"/>
        <end position="17"/>
    </location>
</feature>
<proteinExistence type="predicted"/>
<evidence type="ECO:0000256" key="2">
    <source>
        <dbReference type="SAM" id="SignalP"/>
    </source>
</evidence>
<dbReference type="RefSeq" id="WP_377317767.1">
    <property type="nucleotide sequence ID" value="NZ_JBHUIY010000033.1"/>
</dbReference>
<evidence type="ECO:0000259" key="4">
    <source>
        <dbReference type="Pfam" id="PF04773"/>
    </source>
</evidence>
<keyword evidence="2" id="KW-0732">Signal</keyword>
<dbReference type="Gene3D" id="2.40.160.90">
    <property type="match status" value="1"/>
</dbReference>